<keyword evidence="3" id="KW-1185">Reference proteome</keyword>
<organism evidence="2 3">
    <name type="scientific">Echria macrotheca</name>
    <dbReference type="NCBI Taxonomy" id="438768"/>
    <lineage>
        <taxon>Eukaryota</taxon>
        <taxon>Fungi</taxon>
        <taxon>Dikarya</taxon>
        <taxon>Ascomycota</taxon>
        <taxon>Pezizomycotina</taxon>
        <taxon>Sordariomycetes</taxon>
        <taxon>Sordariomycetidae</taxon>
        <taxon>Sordariales</taxon>
        <taxon>Schizotheciaceae</taxon>
        <taxon>Echria</taxon>
    </lineage>
</organism>
<protein>
    <submittedName>
        <fullName evidence="2">Bifunctional protein RIB2</fullName>
    </submittedName>
</protein>
<dbReference type="PROSITE" id="PS51747">
    <property type="entry name" value="CYT_DCMP_DEAMINASES_2"/>
    <property type="match status" value="1"/>
</dbReference>
<sequence length="175" mass="18866">MDAIQPGDHRSYMQLTLDLAQKSPPKPTNYRVGAVLVDLASNAILATGYTLELPGNTHAEQCCFAKLADQHGVPEDQLKSVLPSSMALYTTVEPCSKRLSGNLPCVERVLRLAGSIRTVYVGVMEPDTFVSHNTGKQMLQDADIAVELVPGLESQILAVATAGHIKNKPNLETQV</sequence>
<dbReference type="Gene3D" id="3.40.140.10">
    <property type="entry name" value="Cytidine Deaminase, domain 2"/>
    <property type="match status" value="1"/>
</dbReference>
<dbReference type="InterPro" id="IPR016193">
    <property type="entry name" value="Cytidine_deaminase-like"/>
</dbReference>
<dbReference type="SUPFAM" id="SSF53927">
    <property type="entry name" value="Cytidine deaminase-like"/>
    <property type="match status" value="1"/>
</dbReference>
<dbReference type="Proteomes" id="UP001239445">
    <property type="component" value="Unassembled WGS sequence"/>
</dbReference>
<proteinExistence type="predicted"/>
<name>A0AAJ0BKE3_9PEZI</name>
<evidence type="ECO:0000313" key="3">
    <source>
        <dbReference type="Proteomes" id="UP001239445"/>
    </source>
</evidence>
<evidence type="ECO:0000313" key="2">
    <source>
        <dbReference type="EMBL" id="KAK1759557.1"/>
    </source>
</evidence>
<dbReference type="EMBL" id="MU839828">
    <property type="protein sequence ID" value="KAK1759557.1"/>
    <property type="molecule type" value="Genomic_DNA"/>
</dbReference>
<dbReference type="GO" id="GO:0006139">
    <property type="term" value="P:nucleobase-containing compound metabolic process"/>
    <property type="evidence" value="ECO:0007669"/>
    <property type="project" value="UniProtKB-ARBA"/>
</dbReference>
<evidence type="ECO:0000259" key="1">
    <source>
        <dbReference type="PROSITE" id="PS51747"/>
    </source>
</evidence>
<accession>A0AAJ0BKE3</accession>
<gene>
    <name evidence="2" type="ORF">QBC47DRAFT_110828</name>
</gene>
<reference evidence="2" key="1">
    <citation type="submission" date="2023-06" db="EMBL/GenBank/DDBJ databases">
        <title>Genome-scale phylogeny and comparative genomics of the fungal order Sordariales.</title>
        <authorList>
            <consortium name="Lawrence Berkeley National Laboratory"/>
            <person name="Hensen N."/>
            <person name="Bonometti L."/>
            <person name="Westerberg I."/>
            <person name="Brannstrom I.O."/>
            <person name="Guillou S."/>
            <person name="Cros-Aarteil S."/>
            <person name="Calhoun S."/>
            <person name="Haridas S."/>
            <person name="Kuo A."/>
            <person name="Mondo S."/>
            <person name="Pangilinan J."/>
            <person name="Riley R."/>
            <person name="Labutti K."/>
            <person name="Andreopoulos B."/>
            <person name="Lipzen A."/>
            <person name="Chen C."/>
            <person name="Yanf M."/>
            <person name="Daum C."/>
            <person name="Ng V."/>
            <person name="Clum A."/>
            <person name="Steindorff A."/>
            <person name="Ohm R."/>
            <person name="Martin F."/>
            <person name="Silar P."/>
            <person name="Natvig D."/>
            <person name="Lalanne C."/>
            <person name="Gautier V."/>
            <person name="Ament-Velasquez S.L."/>
            <person name="Kruys A."/>
            <person name="Hutchinson M.I."/>
            <person name="Powell A.J."/>
            <person name="Barry K."/>
            <person name="Miller A.N."/>
            <person name="Grigoriev I.V."/>
            <person name="Debuchy R."/>
            <person name="Gladieux P."/>
            <person name="Thoren M.H."/>
            <person name="Johannesson H."/>
        </authorList>
    </citation>
    <scope>NUCLEOTIDE SEQUENCE</scope>
    <source>
        <strain evidence="2">PSN4</strain>
    </source>
</reference>
<dbReference type="GO" id="GO:0003824">
    <property type="term" value="F:catalytic activity"/>
    <property type="evidence" value="ECO:0007669"/>
    <property type="project" value="InterPro"/>
</dbReference>
<feature type="domain" description="CMP/dCMP-type deaminase" evidence="1">
    <location>
        <begin position="7"/>
        <end position="146"/>
    </location>
</feature>
<dbReference type="Pfam" id="PF18785">
    <property type="entry name" value="Inv-AAD"/>
    <property type="match status" value="1"/>
</dbReference>
<dbReference type="AlphaFoldDB" id="A0AAJ0BKE3"/>
<comment type="caution">
    <text evidence="2">The sequence shown here is derived from an EMBL/GenBank/DDBJ whole genome shotgun (WGS) entry which is preliminary data.</text>
</comment>
<dbReference type="InterPro" id="IPR002125">
    <property type="entry name" value="CMP_dCMP_dom"/>
</dbReference>